<keyword evidence="3" id="KW-1185">Reference proteome</keyword>
<sequence length="100" mass="10468">MRKKQQLPAGSRCFFQWTGKRCKNMHLSYTTYILVVVVVVVAVVASSAAAIASRGIGSSFVIVIVHSAIVSIAVTVSAITIIAAITGVSSVTVMAFAIII</sequence>
<accession>A0A2N5MB95</accession>
<dbReference type="Proteomes" id="UP000234748">
    <property type="component" value="Unassembled WGS sequence"/>
</dbReference>
<name>A0A2N5MB95_9BACI</name>
<keyword evidence="1" id="KW-1133">Transmembrane helix</keyword>
<feature type="transmembrane region" description="Helical" evidence="1">
    <location>
        <begin position="29"/>
        <end position="52"/>
    </location>
</feature>
<reference evidence="2 3" key="1">
    <citation type="submission" date="2017-11" db="EMBL/GenBank/DDBJ databases">
        <title>Comparitive Functional Genomics of Dry Heat Resistant strains isolated from the Viking Spacecraft.</title>
        <authorList>
            <person name="Seuylemezian A."/>
            <person name="Cooper K."/>
            <person name="Vaishampayan P."/>
        </authorList>
    </citation>
    <scope>NUCLEOTIDE SEQUENCE [LARGE SCALE GENOMIC DNA]</scope>
    <source>
        <strain evidence="2 3">V1-29</strain>
    </source>
</reference>
<organism evidence="2 3">
    <name type="scientific">Peribacillus deserti</name>
    <dbReference type="NCBI Taxonomy" id="673318"/>
    <lineage>
        <taxon>Bacteria</taxon>
        <taxon>Bacillati</taxon>
        <taxon>Bacillota</taxon>
        <taxon>Bacilli</taxon>
        <taxon>Bacillales</taxon>
        <taxon>Bacillaceae</taxon>
        <taxon>Peribacillus</taxon>
    </lineage>
</organism>
<keyword evidence="1" id="KW-0472">Membrane</keyword>
<proteinExistence type="predicted"/>
<evidence type="ECO:0000313" key="2">
    <source>
        <dbReference type="EMBL" id="PLT31632.1"/>
    </source>
</evidence>
<dbReference type="AlphaFoldDB" id="A0A2N5MB95"/>
<evidence type="ECO:0000313" key="3">
    <source>
        <dbReference type="Proteomes" id="UP000234748"/>
    </source>
</evidence>
<keyword evidence="1" id="KW-0812">Transmembrane</keyword>
<protein>
    <submittedName>
        <fullName evidence="2">Uncharacterized protein</fullName>
    </submittedName>
</protein>
<gene>
    <name evidence="2" type="ORF">CUU66_01890</name>
</gene>
<comment type="caution">
    <text evidence="2">The sequence shown here is derived from an EMBL/GenBank/DDBJ whole genome shotgun (WGS) entry which is preliminary data.</text>
</comment>
<feature type="transmembrane region" description="Helical" evidence="1">
    <location>
        <begin position="72"/>
        <end position="99"/>
    </location>
</feature>
<evidence type="ECO:0000256" key="1">
    <source>
        <dbReference type="SAM" id="Phobius"/>
    </source>
</evidence>
<dbReference type="EMBL" id="PGUY01000003">
    <property type="protein sequence ID" value="PLT31632.1"/>
    <property type="molecule type" value="Genomic_DNA"/>
</dbReference>